<dbReference type="Pfam" id="PF07002">
    <property type="entry name" value="Copine"/>
    <property type="match status" value="1"/>
</dbReference>
<dbReference type="FunFam" id="2.60.40.150:FF:000099">
    <property type="entry name" value="Copine 3"/>
    <property type="match status" value="1"/>
</dbReference>
<dbReference type="Pfam" id="PF00168">
    <property type="entry name" value="C2"/>
    <property type="match status" value="2"/>
</dbReference>
<evidence type="ECO:0000259" key="2">
    <source>
        <dbReference type="PROSITE" id="PS50004"/>
    </source>
</evidence>
<dbReference type="GO" id="GO:0005544">
    <property type="term" value="F:calcium-dependent phospholipid binding"/>
    <property type="evidence" value="ECO:0007669"/>
    <property type="project" value="InterPro"/>
</dbReference>
<dbReference type="CDD" id="cd04048">
    <property type="entry name" value="C2A_Copine"/>
    <property type="match status" value="1"/>
</dbReference>
<dbReference type="GO" id="GO:0071277">
    <property type="term" value="P:cellular response to calcium ion"/>
    <property type="evidence" value="ECO:0007669"/>
    <property type="project" value="TreeGrafter"/>
</dbReference>
<gene>
    <name evidence="3" type="ORF">MGAL_10B045130</name>
</gene>
<dbReference type="Pfam" id="PF25396">
    <property type="entry name" value="ZNFX1"/>
    <property type="match status" value="1"/>
</dbReference>
<dbReference type="PROSITE" id="PS50004">
    <property type="entry name" value="C2"/>
    <property type="match status" value="1"/>
</dbReference>
<organism evidence="3 4">
    <name type="scientific">Mytilus galloprovincialis</name>
    <name type="common">Mediterranean mussel</name>
    <dbReference type="NCBI Taxonomy" id="29158"/>
    <lineage>
        <taxon>Eukaryota</taxon>
        <taxon>Metazoa</taxon>
        <taxon>Spiralia</taxon>
        <taxon>Lophotrochozoa</taxon>
        <taxon>Mollusca</taxon>
        <taxon>Bivalvia</taxon>
        <taxon>Autobranchia</taxon>
        <taxon>Pteriomorphia</taxon>
        <taxon>Mytilida</taxon>
        <taxon>Mytiloidea</taxon>
        <taxon>Mytilidae</taxon>
        <taxon>Mytilinae</taxon>
        <taxon>Mytilus</taxon>
    </lineage>
</organism>
<dbReference type="SMART" id="SM00239">
    <property type="entry name" value="C2"/>
    <property type="match status" value="2"/>
</dbReference>
<evidence type="ECO:0000313" key="3">
    <source>
        <dbReference type="EMBL" id="VDI32199.1"/>
    </source>
</evidence>
<protein>
    <recommendedName>
        <fullName evidence="2">C2 domain-containing protein</fullName>
    </recommendedName>
</protein>
<dbReference type="InterPro" id="IPR057373">
    <property type="entry name" value="ZNFX1"/>
</dbReference>
<dbReference type="OrthoDB" id="5855668at2759"/>
<dbReference type="InterPro" id="IPR045052">
    <property type="entry name" value="Copine"/>
</dbReference>
<dbReference type="EMBL" id="UYJE01004888">
    <property type="protein sequence ID" value="VDI32199.1"/>
    <property type="molecule type" value="Genomic_DNA"/>
</dbReference>
<feature type="compositionally biased region" description="Basic and acidic residues" evidence="1">
    <location>
        <begin position="632"/>
        <end position="650"/>
    </location>
</feature>
<dbReference type="PANTHER" id="PTHR10857:SF106">
    <property type="entry name" value="C2 DOMAIN-CONTAINING PROTEIN"/>
    <property type="match status" value="1"/>
</dbReference>
<feature type="region of interest" description="Disordered" evidence="1">
    <location>
        <begin position="432"/>
        <end position="457"/>
    </location>
</feature>
<dbReference type="Gene3D" id="2.60.40.150">
    <property type="entry name" value="C2 domain"/>
    <property type="match status" value="2"/>
</dbReference>
<name>A0A8B6EBS6_MYTGA</name>
<dbReference type="AlphaFoldDB" id="A0A8B6EBS6"/>
<dbReference type="PANTHER" id="PTHR10857">
    <property type="entry name" value="COPINE"/>
    <property type="match status" value="1"/>
</dbReference>
<proteinExistence type="predicted"/>
<dbReference type="InterPro" id="IPR035892">
    <property type="entry name" value="C2_domain_sf"/>
</dbReference>
<comment type="caution">
    <text evidence="3">The sequence shown here is derived from an EMBL/GenBank/DDBJ whole genome shotgun (WGS) entry which is preliminary data.</text>
</comment>
<evidence type="ECO:0000313" key="4">
    <source>
        <dbReference type="Proteomes" id="UP000596742"/>
    </source>
</evidence>
<dbReference type="SUPFAM" id="SSF49562">
    <property type="entry name" value="C2 domain (Calcium/lipid-binding domain, CaLB)"/>
    <property type="match status" value="2"/>
</dbReference>
<feature type="domain" description="C2" evidence="2">
    <location>
        <begin position="1"/>
        <end position="126"/>
    </location>
</feature>
<dbReference type="InterPro" id="IPR010734">
    <property type="entry name" value="Copine_C"/>
</dbReference>
<dbReference type="GO" id="GO:0005886">
    <property type="term" value="C:plasma membrane"/>
    <property type="evidence" value="ECO:0007669"/>
    <property type="project" value="TreeGrafter"/>
</dbReference>
<dbReference type="Proteomes" id="UP000596742">
    <property type="component" value="Unassembled WGS sequence"/>
</dbReference>
<keyword evidence="4" id="KW-1185">Reference proteome</keyword>
<evidence type="ECO:0000256" key="1">
    <source>
        <dbReference type="SAM" id="MobiDB-lite"/>
    </source>
</evidence>
<accession>A0A8B6EBS6</accession>
<sequence>MAENTFQPGTGVAPATLIELSISCRHLIDSDVFSKSDPIGVLFEMDSANKQYRELGRTEIIWNNLNPDFVKKFVMHYYFEQSQKLKFEIYDVDSKSADLSKHDFLGRMECTLGEIVAAGTRYTRRLLGPKKNSGTIIVGVEELSSCKLGMGMVFCVKNLDNPMSYAPKVDKPMSYVRPGEQSNRKAGDFNRVTKKIIIPTRKPRKSGYKLFGNWDYDRSIKVECYDWDADGGHDFIGEFQTTLRELSRGPSQQNIFECINGKKRDKKLKKGKSYTNSGVIELMSCKMEKVYTFLDYVRGGTQLNCSFAVDFTASNGDPKSPSSLHYMNPYRPNAYQTALRSVGEIIKDYDSDKLFPVLGFGARLPPDGVVSHEFALNGNPNNPYCTGIEGVLEAYNKALHSIQLYGPTNFAPVINHVSRLETEVNHRIADIMAEGPRGRGRGRGGGRGRGTDKHQHDSLEDVPWKRLLGFRKLEDLQGKEANDILLTFDRYKTALKKALEQTTIKGNKDVNMLMLLVRCLAKCCECESLPQQVIDIFTIVESSKFLYEFIEFVKGLDENATPRVQLQNSGILRDIFTILTKMKSLLPKSRITIQGILAYIDTPINVIKSDTTIIDEDMWNMYEELMNREETTRQKRSHFKDQDGEDEPLRHNKTFGGYDNLDHYLDIQYRLLREDFIAPLREGIREYMAAVHDMRPDKKLHELRIYRDVQIISPICNNHGLCRRISFNYPGMHRIRWEQSKHLIYGSLVCLSPDNFKTVWFATVANRDLKNIRKGLIDIKF</sequence>
<reference evidence="3" key="1">
    <citation type="submission" date="2018-11" db="EMBL/GenBank/DDBJ databases">
        <authorList>
            <person name="Alioto T."/>
            <person name="Alioto T."/>
        </authorList>
    </citation>
    <scope>NUCLEOTIDE SEQUENCE</scope>
</reference>
<dbReference type="InterPro" id="IPR000008">
    <property type="entry name" value="C2_dom"/>
</dbReference>
<feature type="region of interest" description="Disordered" evidence="1">
    <location>
        <begin position="632"/>
        <end position="651"/>
    </location>
</feature>